<evidence type="ECO:0000313" key="1">
    <source>
        <dbReference type="EMBL" id="ACF14976.1"/>
    </source>
</evidence>
<proteinExistence type="predicted"/>
<evidence type="ECO:0000313" key="2">
    <source>
        <dbReference type="Proteomes" id="UP000001208"/>
    </source>
</evidence>
<protein>
    <submittedName>
        <fullName evidence="1">Exopolyphosphatase-related protein</fullName>
    </submittedName>
</protein>
<dbReference type="HOGENOM" id="CLU_917553_0_0_10"/>
<dbReference type="AlphaFoldDB" id="B3QXR1"/>
<sequence length="294" mass="33101">MKMSVLTRADLDGIVGTVLIKQVEDIDAVRFSEPKFVQDGEVDVFENDILINLPYDTRCAMWFDHHIANVRPKAFSGAFKPAPSAARVVFDHYLPNFPQLNNYAQLVAAADKIDAAELTYAEVMEPTDYLLLSMTIDGKVHEDKSYWLKLVELLSSQSISDVMNEPEVFARCEQFKVENEVYKVLVKENSRVEKNVLITDLRHYDKVPNGNRYFIYAFQSATNLSLKIVNDQERPGMVAIGVGYNIFNKTANINVGELLKKYGGGGHRAVGSTRVKQEAADQVVSELLRFLVNS</sequence>
<gene>
    <name evidence="1" type="ordered locus">Ctha_2527</name>
</gene>
<dbReference type="STRING" id="517418.Ctha_2527"/>
<organism evidence="1 2">
    <name type="scientific">Chloroherpeton thalassium (strain ATCC 35110 / GB-78)</name>
    <dbReference type="NCBI Taxonomy" id="517418"/>
    <lineage>
        <taxon>Bacteria</taxon>
        <taxon>Pseudomonadati</taxon>
        <taxon>Chlorobiota</taxon>
        <taxon>Chlorobiia</taxon>
        <taxon>Chlorobiales</taxon>
        <taxon>Chloroherpetonaceae</taxon>
        <taxon>Chloroherpeton</taxon>
    </lineage>
</organism>
<dbReference type="InterPro" id="IPR038763">
    <property type="entry name" value="DHH_sf"/>
</dbReference>
<dbReference type="OrthoDB" id="105221at2"/>
<dbReference type="eggNOG" id="COG2404">
    <property type="taxonomic scope" value="Bacteria"/>
</dbReference>
<accession>B3QXR1</accession>
<name>B3QXR1_CHLT3</name>
<dbReference type="KEGG" id="cts:Ctha_2527"/>
<keyword evidence="2" id="KW-1185">Reference proteome</keyword>
<reference evidence="1 2" key="1">
    <citation type="submission" date="2008-06" db="EMBL/GenBank/DDBJ databases">
        <title>Complete sequence of Chloroherpeton thalassium ATCC 35110.</title>
        <authorList>
            <consortium name="US DOE Joint Genome Institute"/>
            <person name="Lucas S."/>
            <person name="Copeland A."/>
            <person name="Lapidus A."/>
            <person name="Glavina del Rio T."/>
            <person name="Dalin E."/>
            <person name="Tice H."/>
            <person name="Bruce D."/>
            <person name="Goodwin L."/>
            <person name="Pitluck S."/>
            <person name="Schmutz J."/>
            <person name="Larimer F."/>
            <person name="Land M."/>
            <person name="Hauser L."/>
            <person name="Kyrpides N."/>
            <person name="Mikhailova N."/>
            <person name="Liu Z."/>
            <person name="Li T."/>
            <person name="Zhao F."/>
            <person name="Overmann J."/>
            <person name="Bryant D.A."/>
            <person name="Richardson P."/>
        </authorList>
    </citation>
    <scope>NUCLEOTIDE SEQUENCE [LARGE SCALE GENOMIC DNA]</scope>
    <source>
        <strain evidence="2">ATCC 35110 / GB-78</strain>
    </source>
</reference>
<dbReference type="SUPFAM" id="SSF64182">
    <property type="entry name" value="DHH phosphoesterases"/>
    <property type="match status" value="1"/>
</dbReference>
<dbReference type="EMBL" id="CP001100">
    <property type="protein sequence ID" value="ACF14976.1"/>
    <property type="molecule type" value="Genomic_DNA"/>
</dbReference>
<dbReference type="Proteomes" id="UP000001208">
    <property type="component" value="Chromosome"/>
</dbReference>